<dbReference type="GO" id="GO:0000049">
    <property type="term" value="F:tRNA binding"/>
    <property type="evidence" value="ECO:0007669"/>
    <property type="project" value="Ensembl"/>
</dbReference>
<dbReference type="OrthoDB" id="9972657at2759"/>
<reference evidence="3 4" key="1">
    <citation type="journal article" date="2010" name="Nature">
        <title>The sequence and de novo assembly of the giant panda genome.</title>
        <authorList>
            <person name="Li R."/>
            <person name="Fan W."/>
            <person name="Tian G."/>
            <person name="Zhu H."/>
            <person name="He L."/>
            <person name="Cai J."/>
            <person name="Huang Q."/>
            <person name="Cai Q."/>
            <person name="Li B."/>
            <person name="Bai Y."/>
            <person name="Zhang Z."/>
            <person name="Zhang Y."/>
            <person name="Wang W."/>
            <person name="Li J."/>
            <person name="Wei F."/>
            <person name="Li H."/>
            <person name="Jian M."/>
            <person name="Li J."/>
            <person name="Zhang Z."/>
            <person name="Nielsen R."/>
            <person name="Li D."/>
            <person name="Gu W."/>
            <person name="Yang Z."/>
            <person name="Xuan Z."/>
            <person name="Ryder O.A."/>
            <person name="Leung F.C."/>
            <person name="Zhou Y."/>
            <person name="Cao J."/>
            <person name="Sun X."/>
            <person name="Fu Y."/>
            <person name="Fang X."/>
            <person name="Guo X."/>
            <person name="Wang B."/>
            <person name="Hou R."/>
            <person name="Shen F."/>
            <person name="Mu B."/>
            <person name="Ni P."/>
            <person name="Lin R."/>
            <person name="Qian W."/>
            <person name="Wang G."/>
            <person name="Yu C."/>
            <person name="Nie W."/>
            <person name="Wang J."/>
            <person name="Wu Z."/>
            <person name="Liang H."/>
            <person name="Min J."/>
            <person name="Wu Q."/>
            <person name="Cheng S."/>
            <person name="Ruan J."/>
            <person name="Wang M."/>
            <person name="Shi Z."/>
            <person name="Wen M."/>
            <person name="Liu B."/>
            <person name="Ren X."/>
            <person name="Zheng H."/>
            <person name="Dong D."/>
            <person name="Cook K."/>
            <person name="Shan G."/>
            <person name="Zhang H."/>
            <person name="Kosiol C."/>
            <person name="Xie X."/>
            <person name="Lu Z."/>
            <person name="Zheng H."/>
            <person name="Li Y."/>
            <person name="Steiner C.C."/>
            <person name="Lam T.T."/>
            <person name="Lin S."/>
            <person name="Zhang Q."/>
            <person name="Li G."/>
            <person name="Tian J."/>
            <person name="Gong T."/>
            <person name="Liu H."/>
            <person name="Zhang D."/>
            <person name="Fang L."/>
            <person name="Ye C."/>
            <person name="Zhang J."/>
            <person name="Hu W."/>
            <person name="Xu A."/>
            <person name="Ren Y."/>
            <person name="Zhang G."/>
            <person name="Bruford M.W."/>
            <person name="Li Q."/>
            <person name="Ma L."/>
            <person name="Guo Y."/>
            <person name="An N."/>
            <person name="Hu Y."/>
            <person name="Zheng Y."/>
            <person name="Shi Y."/>
            <person name="Li Z."/>
            <person name="Liu Q."/>
            <person name="Chen Y."/>
            <person name="Zhao J."/>
            <person name="Qu N."/>
            <person name="Zhao S."/>
            <person name="Tian F."/>
            <person name="Wang X."/>
            <person name="Wang H."/>
            <person name="Xu L."/>
            <person name="Liu X."/>
            <person name="Vinar T."/>
            <person name="Wang Y."/>
            <person name="Lam T.W."/>
            <person name="Yiu S.M."/>
            <person name="Liu S."/>
            <person name="Zhang H."/>
            <person name="Li D."/>
            <person name="Huang Y."/>
            <person name="Wang X."/>
            <person name="Yang G."/>
            <person name="Jiang Z."/>
            <person name="Wang J."/>
            <person name="Qin N."/>
            <person name="Li L."/>
            <person name="Li J."/>
            <person name="Bolund L."/>
            <person name="Kristiansen K."/>
            <person name="Wong G.K."/>
            <person name="Olson M."/>
            <person name="Zhang X."/>
            <person name="Li S."/>
            <person name="Yang H."/>
            <person name="Wang J."/>
            <person name="Wang J."/>
        </authorList>
    </citation>
    <scope>NUCLEOTIDE SEQUENCE [LARGE SCALE GENOMIC DNA]</scope>
</reference>
<dbReference type="Proteomes" id="UP000008912">
    <property type="component" value="Unassembled WGS sequence"/>
</dbReference>
<name>G1LDF2_AILME</name>
<evidence type="ECO:0000313" key="4">
    <source>
        <dbReference type="Proteomes" id="UP000008912"/>
    </source>
</evidence>
<dbReference type="FunFam" id="3.40.50.300:FF:001175">
    <property type="entry name" value="Phosphoseryl-tRNA kinase"/>
    <property type="match status" value="1"/>
</dbReference>
<dbReference type="GO" id="GO:0005524">
    <property type="term" value="F:ATP binding"/>
    <property type="evidence" value="ECO:0007669"/>
    <property type="project" value="UniProtKB-KW"/>
</dbReference>
<dbReference type="KEGG" id="aml:100469975"/>
<dbReference type="Gene3D" id="3.40.50.300">
    <property type="entry name" value="P-loop containing nucleotide triphosphate hydrolases"/>
    <property type="match status" value="1"/>
</dbReference>
<evidence type="ECO:0000256" key="2">
    <source>
        <dbReference type="ARBA" id="ARBA00022840"/>
    </source>
</evidence>
<dbReference type="Pfam" id="PF08433">
    <property type="entry name" value="KTI12"/>
    <property type="match status" value="1"/>
</dbReference>
<dbReference type="PANTHER" id="PTHR20873:SF0">
    <property type="entry name" value="L-SERYL-TRNA(SEC) KINASE"/>
    <property type="match status" value="1"/>
</dbReference>
<dbReference type="PANTHER" id="PTHR20873">
    <property type="entry name" value="L-SERYL-TRNA(SEC) KINASE"/>
    <property type="match status" value="1"/>
</dbReference>
<dbReference type="GO" id="GO:0001514">
    <property type="term" value="P:selenocysteine incorporation"/>
    <property type="evidence" value="ECO:0007669"/>
    <property type="project" value="Ensembl"/>
</dbReference>
<sequence length="358" mass="40758">MKTAEDDRGACSEGPREIGLCLLCGLPGAGKSTFARALSHQLRLERGWAVGVVTYDDVMPDAFLEEASARPLPSQWKLLRQELLKYLEYFLMAVINGCQMSAPPNRTAAMWEDFIICLKNQDLVSSASLETQSCYLLTKTAVSRPLLLILDDNFYYQSMRYEVYQLARKYSLGFCQLFLDCSLETCLQRNGQRPQAVPAETIHLMARKIEKPNPEKNAWEHNSLTIQSTPCSSEASLKVTDLLLTALENPVKDIEDNVEQKETDRIICSTNVLHQADQTLRRIVSQTMKEAKDEQVVPFNLKLLAEELNKLKAEFLEDLRHGNKKYLCSQQTIHVSDVISFFHYEKDNIVQKYSSKPH</sequence>
<organism evidence="3 4">
    <name type="scientific">Ailuropoda melanoleuca</name>
    <name type="common">Giant panda</name>
    <dbReference type="NCBI Taxonomy" id="9646"/>
    <lineage>
        <taxon>Eukaryota</taxon>
        <taxon>Metazoa</taxon>
        <taxon>Chordata</taxon>
        <taxon>Craniata</taxon>
        <taxon>Vertebrata</taxon>
        <taxon>Euteleostomi</taxon>
        <taxon>Mammalia</taxon>
        <taxon>Eutheria</taxon>
        <taxon>Laurasiatheria</taxon>
        <taxon>Carnivora</taxon>
        <taxon>Caniformia</taxon>
        <taxon>Ursidae</taxon>
        <taxon>Ailuropoda</taxon>
    </lineage>
</organism>
<dbReference type="RefSeq" id="XP_019649008.1">
    <property type="nucleotide sequence ID" value="XM_019793449.2"/>
</dbReference>
<dbReference type="GO" id="GO:0043915">
    <property type="term" value="F:L-seryl-tRNA(Sec) kinase activity"/>
    <property type="evidence" value="ECO:0007669"/>
    <property type="project" value="Ensembl"/>
</dbReference>
<dbReference type="NCBIfam" id="TIGR03575">
    <property type="entry name" value="selen_PSTK_euk"/>
    <property type="match status" value="1"/>
</dbReference>
<keyword evidence="2" id="KW-0067">ATP-binding</keyword>
<proteinExistence type="predicted"/>
<accession>G1LDF2</accession>
<evidence type="ECO:0000313" key="3">
    <source>
        <dbReference type="Ensembl" id="ENSAMEP00000004934.1"/>
    </source>
</evidence>
<dbReference type="InParanoid" id="G1LDF2"/>
<dbReference type="GeneTree" id="ENSGT00390000017554"/>
<dbReference type="eggNOG" id="KOG4622">
    <property type="taxonomic scope" value="Eukaryota"/>
</dbReference>
<dbReference type="STRING" id="9646.ENSAMEP00000004934"/>
<dbReference type="HOGENOM" id="CLU_060632_0_0_1"/>
<dbReference type="CTD" id="118672"/>
<dbReference type="AlphaFoldDB" id="G1LDF2"/>
<reference evidence="3" key="2">
    <citation type="submission" date="2025-08" db="UniProtKB">
        <authorList>
            <consortium name="Ensembl"/>
        </authorList>
    </citation>
    <scope>IDENTIFICATION</scope>
</reference>
<dbReference type="OMA" id="HYYRSMR"/>
<protein>
    <submittedName>
        <fullName evidence="3">Phosphoseryl-tRNA kinase</fullName>
    </submittedName>
</protein>
<gene>
    <name evidence="3" type="primary">PSTK</name>
</gene>
<keyword evidence="1" id="KW-0547">Nucleotide-binding</keyword>
<keyword evidence="4" id="KW-1185">Reference proteome</keyword>
<dbReference type="InterPro" id="IPR052648">
    <property type="entry name" value="Ser-tRNA(Sec)_kinase"/>
</dbReference>
<dbReference type="InterPro" id="IPR020028">
    <property type="entry name" value="L-seryl-tRNA_Sec_kinase_euk"/>
</dbReference>
<evidence type="ECO:0000256" key="1">
    <source>
        <dbReference type="ARBA" id="ARBA00022741"/>
    </source>
</evidence>
<reference evidence="3" key="3">
    <citation type="submission" date="2025-09" db="UniProtKB">
        <authorList>
            <consortium name="Ensembl"/>
        </authorList>
    </citation>
    <scope>IDENTIFICATION</scope>
</reference>
<dbReference type="GeneID" id="100469975"/>
<dbReference type="SUPFAM" id="SSF52540">
    <property type="entry name" value="P-loop containing nucleoside triphosphate hydrolases"/>
    <property type="match status" value="2"/>
</dbReference>
<dbReference type="Ensembl" id="ENSAMET00000005131.2">
    <property type="protein sequence ID" value="ENSAMEP00000004934.1"/>
    <property type="gene ID" value="ENSAMEG00000004671.2"/>
</dbReference>
<dbReference type="InterPro" id="IPR013641">
    <property type="entry name" value="KTI12/PSTK"/>
</dbReference>
<dbReference type="InterPro" id="IPR027417">
    <property type="entry name" value="P-loop_NTPase"/>
</dbReference>